<evidence type="ECO:0000313" key="1">
    <source>
        <dbReference type="EMBL" id="KAF0723344.1"/>
    </source>
</evidence>
<dbReference type="AlphaFoldDB" id="A0A6G0WAP3"/>
<protein>
    <submittedName>
        <fullName evidence="1">Uncharacterized protein</fullName>
    </submittedName>
</protein>
<comment type="caution">
    <text evidence="1">The sequence shown here is derived from an EMBL/GenBank/DDBJ whole genome shotgun (WGS) entry which is preliminary data.</text>
</comment>
<proteinExistence type="predicted"/>
<dbReference type="EMBL" id="VJMJ01000309">
    <property type="protein sequence ID" value="KAF0723344.1"/>
    <property type="molecule type" value="Genomic_DNA"/>
</dbReference>
<dbReference type="Proteomes" id="UP000481153">
    <property type="component" value="Unassembled WGS sequence"/>
</dbReference>
<accession>A0A6G0WAP3</accession>
<name>A0A6G0WAP3_9STRA</name>
<dbReference type="VEuPathDB" id="FungiDB:AeMF1_005017"/>
<organism evidence="1 2">
    <name type="scientific">Aphanomyces euteiches</name>
    <dbReference type="NCBI Taxonomy" id="100861"/>
    <lineage>
        <taxon>Eukaryota</taxon>
        <taxon>Sar</taxon>
        <taxon>Stramenopiles</taxon>
        <taxon>Oomycota</taxon>
        <taxon>Saprolegniomycetes</taxon>
        <taxon>Saprolegniales</taxon>
        <taxon>Verrucalvaceae</taxon>
        <taxon>Aphanomyces</taxon>
    </lineage>
</organism>
<gene>
    <name evidence="1" type="ORF">Ae201684_017686</name>
</gene>
<evidence type="ECO:0000313" key="2">
    <source>
        <dbReference type="Proteomes" id="UP000481153"/>
    </source>
</evidence>
<keyword evidence="2" id="KW-1185">Reference proteome</keyword>
<sequence length="650" mass="72780">MHDHPTVSVAEIRYKNQTKKVAIYERMSTNEASLLLQAAFFAPSAPEWNRKVVGFVHLKTKTFLPLSLGTAFPQLFQPNHTYELILDKVNVPPTSTPPMESSTKSFRTVQHPVEDAEPWSEKLYGLLVHWNSHNSPGLPLERIETLLGQQHPELHQAYLAYNETQDVDLLVQNVRRILALLMQQTKASFTRVVAQLPLLQPHDIALIHELFTQGNELVLAAWEVYELEEDKDELADTLLRIVRFKRQQAAPSFDSICREMVERGLLTWSQCKGLLRLWEAKNEAIIGAVEAFHVDKDIKELVDTLLLVVKHAGLARVDVGVSEPLSPTKEASLEELNPLSPKSAAKAVSPTASASYGTFTTLTSPSSAFLPQLLDSLLAKKKLTPVQHQLLGVLATRNDPRLASAVSEFKAKQDAEAFVQLAVDLCDVVHWETNHETILQTWIVPLEEQGRGAGLRQLWQQDDPRMMAAYLLFVEDQQEDEFIDTLARLSSVGNPVEAQGERDDNREIASSLVALHSAGKISQEMLEHLEAEDPKVAAAFDVYESDQNMDELLDTLERIHDGTTKTEDTKATTTSPIKPEDMEKQLLHFVYELDLPAEEVAALKQAIADNDVVVQAAMEVFQVEHDEDDLKDTLRRVARYNAAASESVQA</sequence>
<reference evidence="1 2" key="1">
    <citation type="submission" date="2019-07" db="EMBL/GenBank/DDBJ databases">
        <title>Genomics analysis of Aphanomyces spp. identifies a new class of oomycete effector associated with host adaptation.</title>
        <authorList>
            <person name="Gaulin E."/>
        </authorList>
    </citation>
    <scope>NUCLEOTIDE SEQUENCE [LARGE SCALE GENOMIC DNA]</scope>
    <source>
        <strain evidence="1 2">ATCC 201684</strain>
    </source>
</reference>